<keyword evidence="5 11" id="KW-0812">Transmembrane</keyword>
<evidence type="ECO:0000313" key="12">
    <source>
        <dbReference type="Proteomes" id="UP000515159"/>
    </source>
</evidence>
<evidence type="ECO:0000256" key="6">
    <source>
        <dbReference type="ARBA" id="ARBA00022729"/>
    </source>
</evidence>
<comment type="similarity">
    <text evidence="2">Belongs to the RAMP family.</text>
</comment>
<dbReference type="FunCoup" id="A0A6P8NRH6">
    <property type="interactions" value="127"/>
</dbReference>
<keyword evidence="9" id="KW-1015">Disulfide bond</keyword>
<dbReference type="CTD" id="10266"/>
<keyword evidence="4" id="KW-1003">Cell membrane</keyword>
<evidence type="ECO:0000256" key="11">
    <source>
        <dbReference type="SAM" id="Phobius"/>
    </source>
</evidence>
<keyword evidence="12" id="KW-1185">Reference proteome</keyword>
<dbReference type="Pfam" id="PF04901">
    <property type="entry name" value="RAMP"/>
    <property type="match status" value="1"/>
</dbReference>
<feature type="transmembrane region" description="Helical" evidence="11">
    <location>
        <begin position="161"/>
        <end position="182"/>
    </location>
</feature>
<dbReference type="GO" id="GO:0006886">
    <property type="term" value="P:intracellular protein transport"/>
    <property type="evidence" value="ECO:0007669"/>
    <property type="project" value="InterPro"/>
</dbReference>
<evidence type="ECO:0000256" key="10">
    <source>
        <dbReference type="ARBA" id="ARBA00023170"/>
    </source>
</evidence>
<keyword evidence="7 11" id="KW-1133">Transmembrane helix</keyword>
<dbReference type="GO" id="GO:0032870">
    <property type="term" value="P:cellular response to hormone stimulus"/>
    <property type="evidence" value="ECO:0007669"/>
    <property type="project" value="TreeGrafter"/>
</dbReference>
<dbReference type="GO" id="GO:0072659">
    <property type="term" value="P:protein localization to plasma membrane"/>
    <property type="evidence" value="ECO:0007669"/>
    <property type="project" value="TreeGrafter"/>
</dbReference>
<evidence type="ECO:0000313" key="13">
    <source>
        <dbReference type="RefSeq" id="XP_033773394.1"/>
    </source>
</evidence>
<evidence type="ECO:0000256" key="8">
    <source>
        <dbReference type="ARBA" id="ARBA00023136"/>
    </source>
</evidence>
<accession>A0A6P8NRH6</accession>
<evidence type="ECO:0000256" key="7">
    <source>
        <dbReference type="ARBA" id="ARBA00022989"/>
    </source>
</evidence>
<organism evidence="12 13">
    <name type="scientific">Geotrypetes seraphini</name>
    <name type="common">Gaboon caecilian</name>
    <name type="synonym">Caecilia seraphini</name>
    <dbReference type="NCBI Taxonomy" id="260995"/>
    <lineage>
        <taxon>Eukaryota</taxon>
        <taxon>Metazoa</taxon>
        <taxon>Chordata</taxon>
        <taxon>Craniata</taxon>
        <taxon>Vertebrata</taxon>
        <taxon>Euteleostomi</taxon>
        <taxon>Amphibia</taxon>
        <taxon>Gymnophiona</taxon>
        <taxon>Geotrypetes</taxon>
    </lineage>
</organism>
<dbReference type="InParanoid" id="A0A6P8NRH6"/>
<dbReference type="GO" id="GO:0043235">
    <property type="term" value="C:receptor complex"/>
    <property type="evidence" value="ECO:0007669"/>
    <property type="project" value="TreeGrafter"/>
</dbReference>
<dbReference type="PANTHER" id="PTHR14076:SF9">
    <property type="entry name" value="RECEPTOR ACTIVITY-MODIFYING PROTEIN 2"/>
    <property type="match status" value="1"/>
</dbReference>
<keyword evidence="3" id="KW-0813">Transport</keyword>
<evidence type="ECO:0000256" key="9">
    <source>
        <dbReference type="ARBA" id="ARBA00023157"/>
    </source>
</evidence>
<dbReference type="Gene3D" id="1.10.150.510">
    <property type="entry name" value="Receptor activity modifying family"/>
    <property type="match status" value="1"/>
</dbReference>
<name>A0A6P8NRH6_GEOSA</name>
<dbReference type="GO" id="GO:0005886">
    <property type="term" value="C:plasma membrane"/>
    <property type="evidence" value="ECO:0007669"/>
    <property type="project" value="UniProtKB-SubCell"/>
</dbReference>
<dbReference type="GO" id="GO:0009986">
    <property type="term" value="C:cell surface"/>
    <property type="evidence" value="ECO:0007669"/>
    <property type="project" value="TreeGrafter"/>
</dbReference>
<dbReference type="GO" id="GO:0008277">
    <property type="term" value="P:regulation of G protein-coupled receptor signaling pathway"/>
    <property type="evidence" value="ECO:0007669"/>
    <property type="project" value="InterPro"/>
</dbReference>
<dbReference type="Proteomes" id="UP000515159">
    <property type="component" value="Chromosome 13"/>
</dbReference>
<dbReference type="GO" id="GO:0006816">
    <property type="term" value="P:calcium ion transport"/>
    <property type="evidence" value="ECO:0007669"/>
    <property type="project" value="TreeGrafter"/>
</dbReference>
<dbReference type="GO" id="GO:0015026">
    <property type="term" value="F:coreceptor activity"/>
    <property type="evidence" value="ECO:0007669"/>
    <property type="project" value="InterPro"/>
</dbReference>
<dbReference type="PANTHER" id="PTHR14076">
    <property type="entry name" value="RECEPTOR ACTIVITY MODIFYING PROTEIN RAMP"/>
    <property type="match status" value="1"/>
</dbReference>
<dbReference type="GO" id="GO:0001525">
    <property type="term" value="P:angiogenesis"/>
    <property type="evidence" value="ECO:0007669"/>
    <property type="project" value="TreeGrafter"/>
</dbReference>
<evidence type="ECO:0000256" key="1">
    <source>
        <dbReference type="ARBA" id="ARBA00004251"/>
    </source>
</evidence>
<proteinExistence type="inferred from homology"/>
<dbReference type="GO" id="GO:0031623">
    <property type="term" value="P:receptor internalization"/>
    <property type="evidence" value="ECO:0007669"/>
    <property type="project" value="TreeGrafter"/>
</dbReference>
<comment type="subcellular location">
    <subcellularLocation>
        <location evidence="1">Cell membrane</location>
        <topology evidence="1">Single-pass type I membrane protein</topology>
    </subcellularLocation>
</comment>
<protein>
    <submittedName>
        <fullName evidence="13">Receptor activity-modifying protein 2 isoform X1</fullName>
    </submittedName>
</protein>
<dbReference type="GeneID" id="117347102"/>
<keyword evidence="8 11" id="KW-0472">Membrane</keyword>
<keyword evidence="10 13" id="KW-0675">Receptor</keyword>
<dbReference type="OrthoDB" id="9416539at2759"/>
<keyword evidence="6" id="KW-0732">Signal</keyword>
<dbReference type="InterPro" id="IPR006985">
    <property type="entry name" value="RAMP"/>
</dbReference>
<reference evidence="13" key="1">
    <citation type="submission" date="2025-08" db="UniProtKB">
        <authorList>
            <consortium name="RefSeq"/>
        </authorList>
    </citation>
    <scope>IDENTIFICATION</scope>
</reference>
<dbReference type="InterPro" id="IPR038126">
    <property type="entry name" value="RAMP_sf"/>
</dbReference>
<evidence type="ECO:0000256" key="2">
    <source>
        <dbReference type="ARBA" id="ARBA00007087"/>
    </source>
</evidence>
<dbReference type="RefSeq" id="XP_033773394.1">
    <property type="nucleotide sequence ID" value="XM_033917503.1"/>
</dbReference>
<sequence>MVLLKLKGRGLLCTSEDKAECVPLAEETKAVLKKDSYFVTAELINPVNDSGEKGQPYVSAYQATSLLNRTKEDIENWYSSQVVNCWNGFSQLMNHIASRDLCNWEMISRPYSIFQQCLEELADEEGYYYPNKYAEIYIKMGHKTYFSNCTSQYLIDPPDDILLPIIFAPICIIPFLVTLVVWKSKNGKPQI</sequence>
<evidence type="ECO:0000256" key="3">
    <source>
        <dbReference type="ARBA" id="ARBA00022448"/>
    </source>
</evidence>
<evidence type="ECO:0000256" key="4">
    <source>
        <dbReference type="ARBA" id="ARBA00022475"/>
    </source>
</evidence>
<dbReference type="KEGG" id="gsh:117347102"/>
<dbReference type="AlphaFoldDB" id="A0A6P8NRH6"/>
<dbReference type="GO" id="GO:0007186">
    <property type="term" value="P:G protein-coupled receptor signaling pathway"/>
    <property type="evidence" value="ECO:0007669"/>
    <property type="project" value="TreeGrafter"/>
</dbReference>
<evidence type="ECO:0000256" key="5">
    <source>
        <dbReference type="ARBA" id="ARBA00022692"/>
    </source>
</evidence>
<gene>
    <name evidence="13" type="primary">RAMP2</name>
</gene>